<reference evidence="2" key="1">
    <citation type="submission" date="2024-06" db="EMBL/GenBank/DDBJ databases">
        <authorList>
            <person name="Ryan C."/>
        </authorList>
    </citation>
    <scope>NUCLEOTIDE SEQUENCE [LARGE SCALE GENOMIC DNA]</scope>
</reference>
<dbReference type="Proteomes" id="UP001497457">
    <property type="component" value="Chromosome 28b"/>
</dbReference>
<organism evidence="1 2">
    <name type="scientific">Urochloa decumbens</name>
    <dbReference type="NCBI Taxonomy" id="240449"/>
    <lineage>
        <taxon>Eukaryota</taxon>
        <taxon>Viridiplantae</taxon>
        <taxon>Streptophyta</taxon>
        <taxon>Embryophyta</taxon>
        <taxon>Tracheophyta</taxon>
        <taxon>Spermatophyta</taxon>
        <taxon>Magnoliopsida</taxon>
        <taxon>Liliopsida</taxon>
        <taxon>Poales</taxon>
        <taxon>Poaceae</taxon>
        <taxon>PACMAD clade</taxon>
        <taxon>Panicoideae</taxon>
        <taxon>Panicodae</taxon>
        <taxon>Paniceae</taxon>
        <taxon>Melinidinae</taxon>
        <taxon>Urochloa</taxon>
    </lineage>
</organism>
<dbReference type="Pfam" id="PF07893">
    <property type="entry name" value="DUF1668"/>
    <property type="match status" value="1"/>
</dbReference>
<gene>
    <name evidence="1" type="ORF">URODEC1_LOCUS69628</name>
</gene>
<protein>
    <submittedName>
        <fullName evidence="1">Uncharacterized protein</fullName>
    </submittedName>
</protein>
<dbReference type="EMBL" id="OZ075138">
    <property type="protein sequence ID" value="CAL5009712.1"/>
    <property type="molecule type" value="Genomic_DNA"/>
</dbReference>
<accession>A0ABC9BZM1</accession>
<dbReference type="PANTHER" id="PTHR33085">
    <property type="entry name" value="OS12G0113100 PROTEIN-RELATED"/>
    <property type="match status" value="1"/>
</dbReference>
<dbReference type="PANTHER" id="PTHR33085:SF88">
    <property type="entry name" value="OS08G0165000 PROTEIN"/>
    <property type="match status" value="1"/>
</dbReference>
<dbReference type="AlphaFoldDB" id="A0ABC9BZM1"/>
<evidence type="ECO:0000313" key="1">
    <source>
        <dbReference type="EMBL" id="CAL5009712.1"/>
    </source>
</evidence>
<sequence length="368" mass="39059">MSLRRFVHLVANEIGDRGCYSLRRIDTSRLFFPRAIAGFDFGAGAGAAVVDLLALPPDGGDAGPLPDPVMDFYPPPPPSPGMPRPVDFMLLGSPDGQHDEVVSVDNKGSTLVTDAGAASSRRLPGLARPKGTFPIISLTAGDTLYAMDALPTRFGGGAGFQSLRRGEGHWRDLHPHPLSRHETHGFSHLTVSYAAGTSILVSSKGAGTYSFDTAERPLGAWSLAGDWAMPFRGLAVHVPEHRLWFGISLSGSGGGGGGGHPFCAANLACGAGAWGKLWPPAPAIHGLWMEYALPEAAAGWRLVDSRAVYLGASRFCIVRLFEVVSWRSASGSPYDEPRQVSEGTHALFTGVEVQSCGQALRVLRHRSE</sequence>
<evidence type="ECO:0000313" key="2">
    <source>
        <dbReference type="Proteomes" id="UP001497457"/>
    </source>
</evidence>
<dbReference type="InterPro" id="IPR012871">
    <property type="entry name" value="DUF1668_ORYSA"/>
</dbReference>
<keyword evidence="2" id="KW-1185">Reference proteome</keyword>
<reference evidence="1 2" key="2">
    <citation type="submission" date="2024-10" db="EMBL/GenBank/DDBJ databases">
        <authorList>
            <person name="Ryan C."/>
        </authorList>
    </citation>
    <scope>NUCLEOTIDE SEQUENCE [LARGE SCALE GENOMIC DNA]</scope>
</reference>
<proteinExistence type="predicted"/>
<name>A0ABC9BZM1_9POAL</name>